<feature type="chain" id="PRO_5047085648" evidence="2">
    <location>
        <begin position="41"/>
        <end position="469"/>
    </location>
</feature>
<dbReference type="Pfam" id="PF07044">
    <property type="entry name" value="DUF1329"/>
    <property type="match status" value="1"/>
</dbReference>
<dbReference type="RefSeq" id="WP_344809723.1">
    <property type="nucleotide sequence ID" value="NZ_BAABBO010000024.1"/>
</dbReference>
<sequence>MSSIALKAGAHSPKLLLRKGAVLAMLSATALCLSSVGVQAKVSAEQAKKLGTSLTPVGAEMSGTKDGVIPPWTGGITSPPANYVEGEHEADPYAEDGTRFVVTADNVDKYAAMLSKGHKAMFEKHPTYTMPVYPTRRSASYPEFVYDALKKNATTAELMPRGTGVRKAVTTSPFPIPQEAVEIVWNHVLRFRGEEVAMRTGFSTVGPDGAANTILYSQEYLFNYSTEGATIREIDNNLFMLKTEVLAPAKLAGTINLIHESVDLVASPRKAWRYVAGERRLRRSPYLAYDAEFPNSQGLKFIDQIDMYNGAPDQYEWSLVGKKEILIPYNAYKLHSGNVGESDIIRKGHINQDLTRYELHRVWVVEGERRTGIQHAFAKRTLYFDEDSWQVVLEEGHNDDGELTRFAEGHMINYYTVPVPWTTAEVTYDLDSGRYFVEGLDNKERPRDFEPRLKEQDFSTSAVRRDAKR</sequence>
<keyword evidence="2" id="KW-0732">Signal</keyword>
<organism evidence="3 4">
    <name type="scientific">Allohahella marinimesophila</name>
    <dbReference type="NCBI Taxonomy" id="1054972"/>
    <lineage>
        <taxon>Bacteria</taxon>
        <taxon>Pseudomonadati</taxon>
        <taxon>Pseudomonadota</taxon>
        <taxon>Gammaproteobacteria</taxon>
        <taxon>Oceanospirillales</taxon>
        <taxon>Hahellaceae</taxon>
        <taxon>Allohahella</taxon>
    </lineage>
</organism>
<feature type="region of interest" description="Disordered" evidence="1">
    <location>
        <begin position="447"/>
        <end position="469"/>
    </location>
</feature>
<accession>A0ABP7QBI1</accession>
<dbReference type="InterPro" id="IPR010752">
    <property type="entry name" value="DUF1329"/>
</dbReference>
<gene>
    <name evidence="3" type="ORF">GCM10022278_39790</name>
</gene>
<evidence type="ECO:0000313" key="3">
    <source>
        <dbReference type="EMBL" id="GAA3979306.1"/>
    </source>
</evidence>
<dbReference type="EMBL" id="BAABBO010000024">
    <property type="protein sequence ID" value="GAA3979306.1"/>
    <property type="molecule type" value="Genomic_DNA"/>
</dbReference>
<evidence type="ECO:0000256" key="1">
    <source>
        <dbReference type="SAM" id="MobiDB-lite"/>
    </source>
</evidence>
<evidence type="ECO:0000313" key="4">
    <source>
        <dbReference type="Proteomes" id="UP001501337"/>
    </source>
</evidence>
<feature type="signal peptide" evidence="2">
    <location>
        <begin position="1"/>
        <end position="40"/>
    </location>
</feature>
<keyword evidence="4" id="KW-1185">Reference proteome</keyword>
<comment type="caution">
    <text evidence="3">The sequence shown here is derived from an EMBL/GenBank/DDBJ whole genome shotgun (WGS) entry which is preliminary data.</text>
</comment>
<dbReference type="Proteomes" id="UP001501337">
    <property type="component" value="Unassembled WGS sequence"/>
</dbReference>
<protein>
    <submittedName>
        <fullName evidence="3">DUF1329 domain-containing protein</fullName>
    </submittedName>
</protein>
<name>A0ABP7QBI1_9GAMM</name>
<evidence type="ECO:0000256" key="2">
    <source>
        <dbReference type="SAM" id="SignalP"/>
    </source>
</evidence>
<dbReference type="Gene3D" id="2.50.20.10">
    <property type="entry name" value="Lipoprotein localisation LolA/LolB/LppX"/>
    <property type="match status" value="1"/>
</dbReference>
<reference evidence="4" key="1">
    <citation type="journal article" date="2019" name="Int. J. Syst. Evol. Microbiol.">
        <title>The Global Catalogue of Microorganisms (GCM) 10K type strain sequencing project: providing services to taxonomists for standard genome sequencing and annotation.</title>
        <authorList>
            <consortium name="The Broad Institute Genomics Platform"/>
            <consortium name="The Broad Institute Genome Sequencing Center for Infectious Disease"/>
            <person name="Wu L."/>
            <person name="Ma J."/>
        </authorList>
    </citation>
    <scope>NUCLEOTIDE SEQUENCE [LARGE SCALE GENOMIC DNA]</scope>
    <source>
        <strain evidence="4">JCM 17555</strain>
    </source>
</reference>
<proteinExistence type="predicted"/>